<accession>A0A8L7YI63</accession>
<evidence type="ECO:0000313" key="2">
    <source>
        <dbReference type="EMBL" id="VIO94659.1"/>
    </source>
</evidence>
<evidence type="ECO:0000256" key="1">
    <source>
        <dbReference type="SAM" id="MobiDB-lite"/>
    </source>
</evidence>
<dbReference type="RefSeq" id="XP_042935110.1">
    <property type="nucleotide sequence ID" value="XM_043079176.1"/>
</dbReference>
<dbReference type="EMBL" id="CAAKNF010000193">
    <property type="protein sequence ID" value="VIO94659.1"/>
    <property type="molecule type" value="Genomic_DNA"/>
</dbReference>
<protein>
    <submittedName>
        <fullName evidence="4">Bm11075</fullName>
    </submittedName>
</protein>
<evidence type="ECO:0000313" key="4">
    <source>
        <dbReference type="WBParaSite" id="Bm11075.1"/>
    </source>
</evidence>
<reference evidence="2" key="2">
    <citation type="submission" date="2019-04" db="EMBL/GenBank/DDBJ databases">
        <authorList>
            <person name="Howe K."/>
            <person name="Paulini M."/>
            <person name="Williams G."/>
        </authorList>
    </citation>
    <scope>NUCLEOTIDE SEQUENCE [LARGE SCALE GENOMIC DNA]</scope>
    <source>
        <strain evidence="2">FR3</strain>
    </source>
</reference>
<evidence type="ECO:0000313" key="3">
    <source>
        <dbReference type="Proteomes" id="UP000006672"/>
    </source>
</evidence>
<dbReference type="GeneID" id="6100063"/>
<dbReference type="Proteomes" id="UP000006672">
    <property type="component" value="Unassembled WGS sequence"/>
</dbReference>
<dbReference type="CTD" id="6100063"/>
<dbReference type="KEGG" id="bmy:BM_BM11075"/>
<dbReference type="AlphaFoldDB" id="A0A4E9FEI9"/>
<feature type="compositionally biased region" description="Acidic residues" evidence="1">
    <location>
        <begin position="18"/>
        <end position="43"/>
    </location>
</feature>
<dbReference type="WBParaSite" id="Bm11075.1">
    <property type="protein sequence ID" value="Bm11075.1"/>
    <property type="gene ID" value="WBGene00231336"/>
</dbReference>
<reference evidence="4" key="3">
    <citation type="submission" date="2022-04" db="UniProtKB">
        <authorList>
            <consortium name="WormBaseParasite"/>
        </authorList>
    </citation>
    <scope>IDENTIFICATION</scope>
</reference>
<name>A0A4E9FEI9_BRUMA</name>
<proteinExistence type="predicted"/>
<organism evidence="2">
    <name type="scientific">Brugia malayi</name>
    <name type="common">Filarial nematode worm</name>
    <dbReference type="NCBI Taxonomy" id="6279"/>
    <lineage>
        <taxon>Eukaryota</taxon>
        <taxon>Metazoa</taxon>
        <taxon>Ecdysozoa</taxon>
        <taxon>Nematoda</taxon>
        <taxon>Chromadorea</taxon>
        <taxon>Rhabditida</taxon>
        <taxon>Spirurina</taxon>
        <taxon>Spiruromorpha</taxon>
        <taxon>Filarioidea</taxon>
        <taxon>Onchocercidae</taxon>
        <taxon>Brugia</taxon>
    </lineage>
</organism>
<gene>
    <name evidence="2" type="primary">Bm11075</name>
    <name evidence="4" type="synonym">Bm1_25815</name>
    <name evidence="2" type="ORF">BM_BM11075</name>
</gene>
<feature type="region of interest" description="Disordered" evidence="1">
    <location>
        <begin position="17"/>
        <end position="67"/>
    </location>
</feature>
<keyword evidence="3" id="KW-1185">Reference proteome</keyword>
<accession>A0A4E9FEI9</accession>
<sequence length="94" mass="10968">MNVRTTMTVVVHIQTCLNDDDDDDNDNDDDDDDNDDDDSDNNDDNNNNNNDDDDDKDNTLVESMWEEPFGADMKEEIVVRMKMAKVKYQKKEKM</sequence>
<dbReference type="OrthoDB" id="10466465at2759"/>
<reference evidence="3" key="1">
    <citation type="journal article" date="2007" name="Science">
        <title>Draft genome of the filarial nematode parasite Brugia malayi.</title>
        <authorList>
            <person name="Ghedin E."/>
            <person name="Wang S."/>
            <person name="Spiro D."/>
            <person name="Caler E."/>
            <person name="Zhao Q."/>
            <person name="Crabtree J."/>
            <person name="Allen J.E."/>
            <person name="Delcher A.L."/>
            <person name="Guiliano D.B."/>
            <person name="Miranda-Saavedra D."/>
            <person name="Angiuoli S.V."/>
            <person name="Creasy T."/>
            <person name="Amedeo P."/>
            <person name="Haas B."/>
            <person name="El-Sayed N.M."/>
            <person name="Wortman J.R."/>
            <person name="Feldblyum T."/>
            <person name="Tallon L."/>
            <person name="Schatz M."/>
            <person name="Shumway M."/>
            <person name="Koo H."/>
            <person name="Salzberg S.L."/>
            <person name="Schobel S."/>
            <person name="Pertea M."/>
            <person name="Pop M."/>
            <person name="White O."/>
            <person name="Barton G.J."/>
            <person name="Carlow C.K."/>
            <person name="Crawford M.J."/>
            <person name="Daub J."/>
            <person name="Dimmic M.W."/>
            <person name="Estes C.F."/>
            <person name="Foster J.M."/>
            <person name="Ganatra M."/>
            <person name="Gregory W.F."/>
            <person name="Johnson N.M."/>
            <person name="Jin J."/>
            <person name="Komuniecki R."/>
            <person name="Korf I."/>
            <person name="Kumar S."/>
            <person name="Laney S."/>
            <person name="Li B.W."/>
            <person name="Li W."/>
            <person name="Lindblom T.H."/>
            <person name="Lustigman S."/>
            <person name="Ma D."/>
            <person name="Maina C.V."/>
            <person name="Martin D.M."/>
            <person name="McCarter J.P."/>
            <person name="McReynolds L."/>
            <person name="Mitreva M."/>
            <person name="Nutman T.B."/>
            <person name="Parkinson J."/>
            <person name="Peregrin-Alvarez J.M."/>
            <person name="Poole C."/>
            <person name="Ren Q."/>
            <person name="Saunders L."/>
            <person name="Sluder A.E."/>
            <person name="Smith K."/>
            <person name="Stanke M."/>
            <person name="Unnasch T.R."/>
            <person name="Ware J."/>
            <person name="Wei A.D."/>
            <person name="Weil G."/>
            <person name="Williams D.J."/>
            <person name="Zhang Y."/>
            <person name="Williams S.A."/>
            <person name="Fraser-Liggett C."/>
            <person name="Slatko B."/>
            <person name="Blaxter M.L."/>
            <person name="Scott A.L."/>
        </authorList>
    </citation>
    <scope>NUCLEOTIDE SEQUENCE</scope>
    <source>
        <strain evidence="3">FR3</strain>
    </source>
</reference>